<feature type="transmembrane region" description="Helical" evidence="10">
    <location>
        <begin position="279"/>
        <end position="302"/>
    </location>
</feature>
<dbReference type="PIRSF" id="PIRSF006603">
    <property type="entry name" value="DinF"/>
    <property type="match status" value="1"/>
</dbReference>
<dbReference type="RefSeq" id="WP_090166692.1">
    <property type="nucleotide sequence ID" value="NZ_FOFB01000006.1"/>
</dbReference>
<evidence type="ECO:0000256" key="5">
    <source>
        <dbReference type="ARBA" id="ARBA00022475"/>
    </source>
</evidence>
<dbReference type="CDD" id="cd13143">
    <property type="entry name" value="MATE_MepA_like"/>
    <property type="match status" value="1"/>
</dbReference>
<feature type="transmembrane region" description="Helical" evidence="10">
    <location>
        <begin position="21"/>
        <end position="40"/>
    </location>
</feature>
<feature type="transmembrane region" description="Helical" evidence="10">
    <location>
        <begin position="394"/>
        <end position="416"/>
    </location>
</feature>
<protein>
    <recommendedName>
        <fullName evidence="3">Multidrug export protein MepA</fullName>
    </recommendedName>
</protein>
<dbReference type="InterPro" id="IPR052031">
    <property type="entry name" value="Membrane_Transporter-Flippase"/>
</dbReference>
<evidence type="ECO:0000313" key="12">
    <source>
        <dbReference type="Proteomes" id="UP000199021"/>
    </source>
</evidence>
<feature type="transmembrane region" description="Helical" evidence="10">
    <location>
        <begin position="322"/>
        <end position="343"/>
    </location>
</feature>
<dbReference type="InterPro" id="IPR045070">
    <property type="entry name" value="MATE_MepA-like"/>
</dbReference>
<feature type="transmembrane region" description="Helical" evidence="10">
    <location>
        <begin position="140"/>
        <end position="161"/>
    </location>
</feature>
<feature type="transmembrane region" description="Helical" evidence="10">
    <location>
        <begin position="422"/>
        <end position="441"/>
    </location>
</feature>
<name>A0A1H9DP34_9BACT</name>
<dbReference type="STRING" id="478744.SAMN05444359_10674"/>
<proteinExistence type="inferred from homology"/>
<evidence type="ECO:0000256" key="4">
    <source>
        <dbReference type="ARBA" id="ARBA00022448"/>
    </source>
</evidence>
<dbReference type="GO" id="GO:0046677">
    <property type="term" value="P:response to antibiotic"/>
    <property type="evidence" value="ECO:0007669"/>
    <property type="project" value="UniProtKB-KW"/>
</dbReference>
<dbReference type="InParanoid" id="A0A1H9DP34"/>
<reference evidence="12" key="1">
    <citation type="submission" date="2016-10" db="EMBL/GenBank/DDBJ databases">
        <authorList>
            <person name="Varghese N."/>
            <person name="Submissions S."/>
        </authorList>
    </citation>
    <scope>NUCLEOTIDE SEQUENCE [LARGE SCALE GENOMIC DNA]</scope>
    <source>
        <strain evidence="12">DSM 24740</strain>
    </source>
</reference>
<evidence type="ECO:0000256" key="6">
    <source>
        <dbReference type="ARBA" id="ARBA00022692"/>
    </source>
</evidence>
<keyword evidence="12" id="KW-1185">Reference proteome</keyword>
<dbReference type="PANTHER" id="PTHR43549">
    <property type="entry name" value="MULTIDRUG RESISTANCE PROTEIN YPNP-RELATED"/>
    <property type="match status" value="1"/>
</dbReference>
<evidence type="ECO:0000313" key="11">
    <source>
        <dbReference type="EMBL" id="SEQ15077.1"/>
    </source>
</evidence>
<evidence type="ECO:0000256" key="2">
    <source>
        <dbReference type="ARBA" id="ARBA00008417"/>
    </source>
</evidence>
<evidence type="ECO:0000256" key="3">
    <source>
        <dbReference type="ARBA" id="ARBA00022106"/>
    </source>
</evidence>
<sequence>MALPNARKDLILTGELPKVMWQLALPAIAAMILYGLNAFMDTVFVGQLMNETALAGISLAYPLAGLTMGFSSLSGTGAANLLSIAIGEDDEDTQGKIMANANLIALACSLLYAIPAYIFAPELIGLMGGSGEILTYGVDYLRVVLLAAPLWVYGLSLNFIIRGEGKMGTAARMMAYGLVLNLILTPILIGYLGFGITGAAWASNAGMLVYCIAEFRYYHRGKATFAANINSLRYDKRVFRRILELGFPGFILSVMGLVQAIVVFNAIVGVSNDLDSDLAFFAAANRIMLLLMTPLFGLMRALQPIAGVNYGARQYGRTKDAYWLFVRTGFYIVFPFWIIMNLFPEQSLHLVLPDADFSAQEITFFRLYMFMLPIFPLVFNALTWLPAIDRPKFATYIGMARQLFFFVPVMMILPRFLGLSGVYYGATAIDIVVTILLVIIVRKAMRELGADAGAGGG</sequence>
<evidence type="ECO:0000256" key="8">
    <source>
        <dbReference type="ARBA" id="ARBA00023136"/>
    </source>
</evidence>
<gene>
    <name evidence="11" type="ORF">SAMN05444359_10674</name>
</gene>
<feature type="transmembrane region" description="Helical" evidence="10">
    <location>
        <begin position="173"/>
        <end position="194"/>
    </location>
</feature>
<dbReference type="PANTHER" id="PTHR43549:SF2">
    <property type="entry name" value="MULTIDRUG RESISTANCE PROTEIN NORM-RELATED"/>
    <property type="match status" value="1"/>
</dbReference>
<dbReference type="InterPro" id="IPR048279">
    <property type="entry name" value="MdtK-like"/>
</dbReference>
<dbReference type="NCBIfam" id="TIGR00797">
    <property type="entry name" value="matE"/>
    <property type="match status" value="1"/>
</dbReference>
<dbReference type="InterPro" id="IPR002528">
    <property type="entry name" value="MATE_fam"/>
</dbReference>
<dbReference type="GO" id="GO:0042910">
    <property type="term" value="F:xenobiotic transmembrane transporter activity"/>
    <property type="evidence" value="ECO:0007669"/>
    <property type="project" value="InterPro"/>
</dbReference>
<comment type="subcellular location">
    <subcellularLocation>
        <location evidence="1">Cell membrane</location>
        <topology evidence="1">Multi-pass membrane protein</topology>
    </subcellularLocation>
</comment>
<feature type="transmembrane region" description="Helical" evidence="10">
    <location>
        <begin position="200"/>
        <end position="218"/>
    </location>
</feature>
<dbReference type="EMBL" id="FOFB01000006">
    <property type="protein sequence ID" value="SEQ15077.1"/>
    <property type="molecule type" value="Genomic_DNA"/>
</dbReference>
<keyword evidence="9" id="KW-0046">Antibiotic resistance</keyword>
<feature type="transmembrane region" description="Helical" evidence="10">
    <location>
        <begin position="242"/>
        <end position="267"/>
    </location>
</feature>
<evidence type="ECO:0000256" key="1">
    <source>
        <dbReference type="ARBA" id="ARBA00004651"/>
    </source>
</evidence>
<feature type="transmembrane region" description="Helical" evidence="10">
    <location>
        <begin position="97"/>
        <end position="120"/>
    </location>
</feature>
<dbReference type="GO" id="GO:0005886">
    <property type="term" value="C:plasma membrane"/>
    <property type="evidence" value="ECO:0007669"/>
    <property type="project" value="UniProtKB-SubCell"/>
</dbReference>
<dbReference type="FunCoup" id="A0A1H9DP34">
    <property type="interactions" value="115"/>
</dbReference>
<keyword evidence="4" id="KW-0813">Transport</keyword>
<keyword evidence="7 10" id="KW-1133">Transmembrane helix</keyword>
<organism evidence="11 12">
    <name type="scientific">Neolewinella agarilytica</name>
    <dbReference type="NCBI Taxonomy" id="478744"/>
    <lineage>
        <taxon>Bacteria</taxon>
        <taxon>Pseudomonadati</taxon>
        <taxon>Bacteroidota</taxon>
        <taxon>Saprospiria</taxon>
        <taxon>Saprospirales</taxon>
        <taxon>Lewinellaceae</taxon>
        <taxon>Neolewinella</taxon>
    </lineage>
</organism>
<dbReference type="Pfam" id="PF01554">
    <property type="entry name" value="MatE"/>
    <property type="match status" value="2"/>
</dbReference>
<feature type="transmembrane region" description="Helical" evidence="10">
    <location>
        <begin position="363"/>
        <end position="382"/>
    </location>
</feature>
<keyword evidence="6 10" id="KW-0812">Transmembrane</keyword>
<dbReference type="AlphaFoldDB" id="A0A1H9DP34"/>
<evidence type="ECO:0000256" key="9">
    <source>
        <dbReference type="ARBA" id="ARBA00023251"/>
    </source>
</evidence>
<accession>A0A1H9DP34</accession>
<evidence type="ECO:0000256" key="10">
    <source>
        <dbReference type="SAM" id="Phobius"/>
    </source>
</evidence>
<dbReference type="Proteomes" id="UP000199021">
    <property type="component" value="Unassembled WGS sequence"/>
</dbReference>
<feature type="transmembrane region" description="Helical" evidence="10">
    <location>
        <begin position="60"/>
        <end position="85"/>
    </location>
</feature>
<dbReference type="OrthoDB" id="9811110at2"/>
<evidence type="ECO:0000256" key="7">
    <source>
        <dbReference type="ARBA" id="ARBA00022989"/>
    </source>
</evidence>
<dbReference type="GO" id="GO:0015297">
    <property type="term" value="F:antiporter activity"/>
    <property type="evidence" value="ECO:0007669"/>
    <property type="project" value="InterPro"/>
</dbReference>
<comment type="similarity">
    <text evidence="2">Belongs to the multi antimicrobial extrusion (MATE) (TC 2.A.66.1) family. MepA subfamily.</text>
</comment>
<keyword evidence="5" id="KW-1003">Cell membrane</keyword>
<keyword evidence="8 10" id="KW-0472">Membrane</keyword>